<comment type="similarity">
    <text evidence="1">Belongs to the LysR transcriptional regulatory family.</text>
</comment>
<sequence length="321" mass="35873">MAGGQEPWNRGEGNISEGRKMEIRNVRTFMMAAELKNFTKTGEALGYSQASVTAQIKQLENQLGVRLFDRLKNGVILTQEGRNFIPYAVSLINAVEEAEHFGSGDLEPEGTLVIDTGTSISDNLLPEIIADISNDWPKLRFRVKVMDDAEMYNTELDDGTADFAVSIKASTELVRHQVFGEFSCKTVFICRSDDELASRKKVPLKEIISHPFVTTDRVENYGHDFERILQSKGLFIDPVAEFSSTTAVMNIISQRGGVTFLPEYVVRTGVNNGTFAVIDAEEDIGLNLLIRFYRNSARWVSPAMKAFMDHIKSMADNDVQL</sequence>
<dbReference type="PROSITE" id="PS50931">
    <property type="entry name" value="HTH_LYSR"/>
    <property type="match status" value="1"/>
</dbReference>
<evidence type="ECO:0000259" key="5">
    <source>
        <dbReference type="PROSITE" id="PS50931"/>
    </source>
</evidence>
<dbReference type="PRINTS" id="PR00039">
    <property type="entry name" value="HTHLYSR"/>
</dbReference>
<evidence type="ECO:0000313" key="6">
    <source>
        <dbReference type="EMBL" id="MST69540.1"/>
    </source>
</evidence>
<dbReference type="FunFam" id="1.10.10.10:FF:000001">
    <property type="entry name" value="LysR family transcriptional regulator"/>
    <property type="match status" value="1"/>
</dbReference>
<comment type="caution">
    <text evidence="6">The sequence shown here is derived from an EMBL/GenBank/DDBJ whole genome shotgun (WGS) entry which is preliminary data.</text>
</comment>
<gene>
    <name evidence="6" type="ORF">FYJ66_08080</name>
</gene>
<dbReference type="Gene3D" id="1.10.10.10">
    <property type="entry name" value="Winged helix-like DNA-binding domain superfamily/Winged helix DNA-binding domain"/>
    <property type="match status" value="1"/>
</dbReference>
<dbReference type="PANTHER" id="PTHR30126">
    <property type="entry name" value="HTH-TYPE TRANSCRIPTIONAL REGULATOR"/>
    <property type="match status" value="1"/>
</dbReference>
<evidence type="ECO:0000256" key="2">
    <source>
        <dbReference type="ARBA" id="ARBA00023015"/>
    </source>
</evidence>
<dbReference type="InterPro" id="IPR005119">
    <property type="entry name" value="LysR_subst-bd"/>
</dbReference>
<proteinExistence type="inferred from homology"/>
<organism evidence="6">
    <name type="scientific">Baileyella intestinalis</name>
    <dbReference type="NCBI Taxonomy" id="2606709"/>
    <lineage>
        <taxon>Bacteria</taxon>
        <taxon>Bacillati</taxon>
        <taxon>Bacillota</taxon>
        <taxon>Clostridia</taxon>
        <taxon>Peptostreptococcales</taxon>
        <taxon>Anaerovoracaceae</taxon>
        <taxon>Baileyella</taxon>
    </lineage>
</organism>
<dbReference type="CDD" id="cd05466">
    <property type="entry name" value="PBP2_LTTR_substrate"/>
    <property type="match status" value="1"/>
</dbReference>
<dbReference type="InterPro" id="IPR000847">
    <property type="entry name" value="LysR_HTH_N"/>
</dbReference>
<keyword evidence="4" id="KW-0804">Transcription</keyword>
<dbReference type="InterPro" id="IPR036390">
    <property type="entry name" value="WH_DNA-bd_sf"/>
</dbReference>
<dbReference type="AlphaFoldDB" id="A0A6A8M9Y6"/>
<dbReference type="Pfam" id="PF03466">
    <property type="entry name" value="LysR_substrate"/>
    <property type="match status" value="1"/>
</dbReference>
<accession>A0A6A8M9Y6</accession>
<reference evidence="6" key="1">
    <citation type="submission" date="2019-09" db="EMBL/GenBank/DDBJ databases">
        <title>In-depth cultivation of the pig gut microbiome towards novel bacterial diversity and tailored functional studies.</title>
        <authorList>
            <person name="Wylensek D."/>
            <person name="Hitch T.C.A."/>
            <person name="Clavel T."/>
        </authorList>
    </citation>
    <scope>NUCLEOTIDE SEQUENCE</scope>
    <source>
        <strain evidence="6">RF-744-FAT-WT-3</strain>
    </source>
</reference>
<dbReference type="SUPFAM" id="SSF53850">
    <property type="entry name" value="Periplasmic binding protein-like II"/>
    <property type="match status" value="1"/>
</dbReference>
<dbReference type="InterPro" id="IPR036388">
    <property type="entry name" value="WH-like_DNA-bd_sf"/>
</dbReference>
<dbReference type="EMBL" id="VUNB01000006">
    <property type="protein sequence ID" value="MST69540.1"/>
    <property type="molecule type" value="Genomic_DNA"/>
</dbReference>
<dbReference type="GO" id="GO:0000976">
    <property type="term" value="F:transcription cis-regulatory region binding"/>
    <property type="evidence" value="ECO:0007669"/>
    <property type="project" value="TreeGrafter"/>
</dbReference>
<evidence type="ECO:0000256" key="3">
    <source>
        <dbReference type="ARBA" id="ARBA00023125"/>
    </source>
</evidence>
<protein>
    <submittedName>
        <fullName evidence="6">LysR family transcriptional regulator</fullName>
    </submittedName>
</protein>
<dbReference type="PANTHER" id="PTHR30126:SF100">
    <property type="entry name" value="LYSR-FAMILY TRANSCRIPTIONAL REGULATOR"/>
    <property type="match status" value="1"/>
</dbReference>
<dbReference type="GO" id="GO:0003700">
    <property type="term" value="F:DNA-binding transcription factor activity"/>
    <property type="evidence" value="ECO:0007669"/>
    <property type="project" value="InterPro"/>
</dbReference>
<evidence type="ECO:0000256" key="4">
    <source>
        <dbReference type="ARBA" id="ARBA00023163"/>
    </source>
</evidence>
<keyword evidence="3" id="KW-0238">DNA-binding</keyword>
<evidence type="ECO:0000256" key="1">
    <source>
        <dbReference type="ARBA" id="ARBA00009437"/>
    </source>
</evidence>
<dbReference type="SUPFAM" id="SSF46785">
    <property type="entry name" value="Winged helix' DNA-binding domain"/>
    <property type="match status" value="1"/>
</dbReference>
<dbReference type="Gene3D" id="3.40.190.290">
    <property type="match status" value="1"/>
</dbReference>
<name>A0A6A8M9Y6_9FIRM</name>
<keyword evidence="2" id="KW-0805">Transcription regulation</keyword>
<dbReference type="Pfam" id="PF00126">
    <property type="entry name" value="HTH_1"/>
    <property type="match status" value="1"/>
</dbReference>
<feature type="domain" description="HTH lysR-type" evidence="5">
    <location>
        <begin position="21"/>
        <end position="78"/>
    </location>
</feature>